<feature type="domain" description="4Fe-4S ferredoxin-type" evidence="5">
    <location>
        <begin position="38"/>
        <end position="69"/>
    </location>
</feature>
<dbReference type="PRINTS" id="PR00419">
    <property type="entry name" value="ADXRDTASE"/>
</dbReference>
<dbReference type="AlphaFoldDB" id="A0A2T3IU93"/>
<accession>A0A2T3IU93</accession>
<protein>
    <submittedName>
        <fullName evidence="6">Glutamate synthase</fullName>
        <ecNumber evidence="6">1.4.1.13</ecNumber>
    </submittedName>
</protein>
<keyword evidence="2 6" id="KW-0560">Oxidoreductase</keyword>
<evidence type="ECO:0000256" key="1">
    <source>
        <dbReference type="ARBA" id="ARBA00022605"/>
    </source>
</evidence>
<dbReference type="FunFam" id="1.10.1060.10:FF:000011">
    <property type="entry name" value="NAD(P)H-dependent glutamate synthase, putative"/>
    <property type="match status" value="1"/>
</dbReference>
<dbReference type="InterPro" id="IPR028261">
    <property type="entry name" value="DPD_II"/>
</dbReference>
<dbReference type="InterPro" id="IPR023753">
    <property type="entry name" value="FAD/NAD-binding_dom"/>
</dbReference>
<evidence type="ECO:0000313" key="6">
    <source>
        <dbReference type="EMBL" id="PSU31937.1"/>
    </source>
</evidence>
<dbReference type="GO" id="GO:0004355">
    <property type="term" value="F:glutamate synthase (NADPH) activity"/>
    <property type="evidence" value="ECO:0007669"/>
    <property type="project" value="UniProtKB-EC"/>
</dbReference>
<reference evidence="6 7" key="1">
    <citation type="submission" date="2018-03" db="EMBL/GenBank/DDBJ databases">
        <title>Whole genome sequencing of Histamine producing bacteria.</title>
        <authorList>
            <person name="Butler K."/>
        </authorList>
    </citation>
    <scope>NUCLEOTIDE SEQUENCE [LARGE SCALE GENOMIC DNA]</scope>
    <source>
        <strain evidence="6 7">JCM 13586</strain>
    </source>
</reference>
<dbReference type="GO" id="GO:0006537">
    <property type="term" value="P:glutamate biosynthetic process"/>
    <property type="evidence" value="ECO:0007669"/>
    <property type="project" value="UniProtKB-KW"/>
</dbReference>
<dbReference type="NCBIfam" id="TIGR01317">
    <property type="entry name" value="GOGAT_sm_gam"/>
    <property type="match status" value="1"/>
</dbReference>
<gene>
    <name evidence="6" type="primary">gltD</name>
    <name evidence="6" type="ORF">C9I99_20780</name>
</gene>
<evidence type="ECO:0000259" key="5">
    <source>
        <dbReference type="PROSITE" id="PS51379"/>
    </source>
</evidence>
<dbReference type="EC" id="1.4.1.13" evidence="6"/>
<evidence type="ECO:0000256" key="2">
    <source>
        <dbReference type="ARBA" id="ARBA00023002"/>
    </source>
</evidence>
<name>A0A2T3IU93_9GAMM</name>
<dbReference type="SUPFAM" id="SSF51971">
    <property type="entry name" value="Nucleotide-binding domain"/>
    <property type="match status" value="2"/>
</dbReference>
<evidence type="ECO:0000256" key="4">
    <source>
        <dbReference type="ARBA" id="ARBA00029440"/>
    </source>
</evidence>
<dbReference type="InterPro" id="IPR009051">
    <property type="entry name" value="Helical_ferredxn"/>
</dbReference>
<dbReference type="Proteomes" id="UP000241222">
    <property type="component" value="Unassembled WGS sequence"/>
</dbReference>
<keyword evidence="3" id="KW-0314">Glutamate biosynthesis</keyword>
<dbReference type="Gene3D" id="3.40.50.720">
    <property type="entry name" value="NAD(P)-binding Rossmann-like Domain"/>
    <property type="match status" value="1"/>
</dbReference>
<dbReference type="RefSeq" id="WP_107350749.1">
    <property type="nucleotide sequence ID" value="NZ_PYMH01000012.1"/>
</dbReference>
<dbReference type="InterPro" id="IPR006005">
    <property type="entry name" value="Glut_synth_ssu1"/>
</dbReference>
<dbReference type="GO" id="GO:0051536">
    <property type="term" value="F:iron-sulfur cluster binding"/>
    <property type="evidence" value="ECO:0007669"/>
    <property type="project" value="InterPro"/>
</dbReference>
<comment type="pathway">
    <text evidence="4">Amino-acid biosynthesis.</text>
</comment>
<dbReference type="PANTHER" id="PTHR43100:SF1">
    <property type="entry name" value="GLUTAMATE SYNTHASE [NADPH] SMALL CHAIN"/>
    <property type="match status" value="1"/>
</dbReference>
<dbReference type="PANTHER" id="PTHR43100">
    <property type="entry name" value="GLUTAMATE SYNTHASE [NADPH] SMALL CHAIN"/>
    <property type="match status" value="1"/>
</dbReference>
<dbReference type="GO" id="GO:0016639">
    <property type="term" value="F:oxidoreductase activity, acting on the CH-NH2 group of donors, NAD or NADP as acceptor"/>
    <property type="evidence" value="ECO:0007669"/>
    <property type="project" value="InterPro"/>
</dbReference>
<dbReference type="Gene3D" id="1.10.1060.10">
    <property type="entry name" value="Alpha-helical ferredoxin"/>
    <property type="match status" value="1"/>
</dbReference>
<dbReference type="FunFam" id="3.40.50.720:FF:000113">
    <property type="entry name" value="Glutamate synthase [NADH], amyloplastic"/>
    <property type="match status" value="1"/>
</dbReference>
<organism evidence="6 7">
    <name type="scientific">Photobacterium lutimaris</name>
    <dbReference type="NCBI Taxonomy" id="388278"/>
    <lineage>
        <taxon>Bacteria</taxon>
        <taxon>Pseudomonadati</taxon>
        <taxon>Pseudomonadota</taxon>
        <taxon>Gammaproteobacteria</taxon>
        <taxon>Vibrionales</taxon>
        <taxon>Vibrionaceae</taxon>
        <taxon>Photobacterium</taxon>
    </lineage>
</organism>
<dbReference type="PROSITE" id="PS51379">
    <property type="entry name" value="4FE4S_FER_2"/>
    <property type="match status" value="1"/>
</dbReference>
<dbReference type="InterPro" id="IPR036188">
    <property type="entry name" value="FAD/NAD-bd_sf"/>
</dbReference>
<dbReference type="SUPFAM" id="SSF46548">
    <property type="entry name" value="alpha-helical ferredoxin"/>
    <property type="match status" value="1"/>
</dbReference>
<evidence type="ECO:0000256" key="3">
    <source>
        <dbReference type="ARBA" id="ARBA00023164"/>
    </source>
</evidence>
<evidence type="ECO:0000313" key="7">
    <source>
        <dbReference type="Proteomes" id="UP000241222"/>
    </source>
</evidence>
<proteinExistence type="predicted"/>
<dbReference type="Pfam" id="PF14691">
    <property type="entry name" value="Fer4_20"/>
    <property type="match status" value="1"/>
</dbReference>
<keyword evidence="1" id="KW-0028">Amino-acid biosynthesis</keyword>
<dbReference type="InterPro" id="IPR051394">
    <property type="entry name" value="Glutamate_Synthase"/>
</dbReference>
<dbReference type="Pfam" id="PF07992">
    <property type="entry name" value="Pyr_redox_2"/>
    <property type="match status" value="1"/>
</dbReference>
<dbReference type="OrthoDB" id="9803192at2"/>
<comment type="caution">
    <text evidence="6">The sequence shown here is derived from an EMBL/GenBank/DDBJ whole genome shotgun (WGS) entry which is preliminary data.</text>
</comment>
<keyword evidence="7" id="KW-1185">Reference proteome</keyword>
<dbReference type="Gene3D" id="3.50.50.60">
    <property type="entry name" value="FAD/NAD(P)-binding domain"/>
    <property type="match status" value="1"/>
</dbReference>
<sequence>MGKPTGFLEFGRELPKKLDPSVRIQDNKEFVLNEEFGDKINTQASRCMDCGVPFCHNACPIGNIIPEFNDAVYRDSWEEAWNILSSTNNFPEFTGRVCPAPCESGCVLGINQDPITICNIEKTIVETAYREGYAKPKTPRSRTGKTVAIIGSGPAGLAAAEQLNSAGHCVTVFERDEKVGGLLRFGIPDFKLGMDIIDRKINLMADAGIKFEVNAHIGVNINAQQLRQEFDVVLLTGGSTVPRNLPIPGRELKGVHFAMEFLAQNNRRANDMDLKTEEIHANGKHVVVIGGGDTGSDCVGTSNRHGAASITQVEIMPLPPEKRPVNQPWPSYPMIMKTSTSHEEGCDRHWNILTKEFIGDDAGNVKALRIADIQWEEAKPGERPGFTEVDGSERIIPCDLAFLAMGFLHPEPTGVLAQLDIKLDKHGNVATNGFATSQESVFAAGDMRTGQSLVVRCINEGRESAREIDAYLMGNSNLEAKADSLMLSDAS</sequence>
<dbReference type="InterPro" id="IPR017896">
    <property type="entry name" value="4Fe4S_Fe-S-bd"/>
</dbReference>
<dbReference type="EMBL" id="PYMH01000012">
    <property type="protein sequence ID" value="PSU31937.1"/>
    <property type="molecule type" value="Genomic_DNA"/>
</dbReference>